<organism evidence="1 2">
    <name type="scientific">Candidatus Roizmanbacteria bacterium CG01_land_8_20_14_3_00_33_9</name>
    <dbReference type="NCBI Taxonomy" id="1974843"/>
    <lineage>
        <taxon>Bacteria</taxon>
        <taxon>Candidatus Roizmaniibacteriota</taxon>
    </lineage>
</organism>
<dbReference type="Proteomes" id="UP000230116">
    <property type="component" value="Unassembled WGS sequence"/>
</dbReference>
<comment type="caution">
    <text evidence="1">The sequence shown here is derived from an EMBL/GenBank/DDBJ whole genome shotgun (WGS) entry which is preliminary data.</text>
</comment>
<sequence>WVRKSAYGEGLDSELYQTVRNWITEKWPFKKVAYPGRDIDWATWKSLGDL</sequence>
<reference evidence="2" key="1">
    <citation type="submission" date="2017-09" db="EMBL/GenBank/DDBJ databases">
        <title>Depth-based differentiation of microbial function through sediment-hosted aquifers and enrichment of novel symbionts in the deep terrestrial subsurface.</title>
        <authorList>
            <person name="Probst A.J."/>
            <person name="Ladd B."/>
            <person name="Jarett J.K."/>
            <person name="Geller-Mcgrath D.E."/>
            <person name="Sieber C.M.K."/>
            <person name="Emerson J.B."/>
            <person name="Anantharaman K."/>
            <person name="Thomas B.C."/>
            <person name="Malmstrom R."/>
            <person name="Stieglmeier M."/>
            <person name="Klingl A."/>
            <person name="Woyke T."/>
            <person name="Ryan C.M."/>
            <person name="Banfield J.F."/>
        </authorList>
    </citation>
    <scope>NUCLEOTIDE SEQUENCE [LARGE SCALE GENOMIC DNA]</scope>
</reference>
<accession>A0A2M7E4A1</accession>
<proteinExistence type="predicted"/>
<dbReference type="EMBL" id="PETM01000046">
    <property type="protein sequence ID" value="PIV62539.1"/>
    <property type="molecule type" value="Genomic_DNA"/>
</dbReference>
<gene>
    <name evidence="1" type="ORF">COS12_01965</name>
</gene>
<feature type="non-terminal residue" evidence="1">
    <location>
        <position position="1"/>
    </location>
</feature>
<evidence type="ECO:0000313" key="1">
    <source>
        <dbReference type="EMBL" id="PIV62539.1"/>
    </source>
</evidence>
<dbReference type="AlphaFoldDB" id="A0A2M7E4A1"/>
<name>A0A2M7E4A1_9BACT</name>
<evidence type="ECO:0000313" key="2">
    <source>
        <dbReference type="Proteomes" id="UP000230116"/>
    </source>
</evidence>
<protein>
    <submittedName>
        <fullName evidence="1">Twin-arginine translocation pathway signal protein</fullName>
    </submittedName>
</protein>